<sequence length="313" mass="33356">MHEDERITCIAFRIGGWDRLGTPARLRARAEAAGFLGRAGRAGRVGAVLGSGEVLALVLRADPAEAAPALLDVLRRRRPPGDGTAIGVAGGPAGPRTGAEVVAEAVRLMRRPGVRDAPFTVVLGALLHWRLRDAPSMPAFQRVKGEACGPDHWVWPAGNAPGAPCGAGCPGPEPLLALARRQRSLGQRRAAVETCRFLLRRYPLTPAAYPLMDLEEQDDVASAYLADGLRVVRARTGPDRERLEHELLLALADRAYRRGRPEQGDRLVNAAAEVFPGAAAPLRLLAREAARRGDGPGARALLAAALARTRETP</sequence>
<protein>
    <submittedName>
        <fullName evidence="1">Uncharacterized protein</fullName>
    </submittedName>
</protein>
<dbReference type="RefSeq" id="WP_089330633.1">
    <property type="nucleotide sequence ID" value="NZ_FZOR01000057.1"/>
</dbReference>
<proteinExistence type="predicted"/>
<dbReference type="Proteomes" id="UP000198318">
    <property type="component" value="Unassembled WGS sequence"/>
</dbReference>
<dbReference type="Gene3D" id="1.25.40.10">
    <property type="entry name" value="Tetratricopeptide repeat domain"/>
    <property type="match status" value="1"/>
</dbReference>
<reference evidence="1 2" key="1">
    <citation type="submission" date="2017-06" db="EMBL/GenBank/DDBJ databases">
        <authorList>
            <person name="Kim H.J."/>
            <person name="Triplett B.A."/>
        </authorList>
    </citation>
    <scope>NUCLEOTIDE SEQUENCE [LARGE SCALE GENOMIC DNA]</scope>
    <source>
        <strain evidence="1 2">DSM 44715</strain>
    </source>
</reference>
<evidence type="ECO:0000313" key="1">
    <source>
        <dbReference type="EMBL" id="SNT60368.1"/>
    </source>
</evidence>
<name>A0A239P161_9ACTN</name>
<dbReference type="AlphaFoldDB" id="A0A239P161"/>
<organism evidence="1 2">
    <name type="scientific">Actinomadura meyerae</name>
    <dbReference type="NCBI Taxonomy" id="240840"/>
    <lineage>
        <taxon>Bacteria</taxon>
        <taxon>Bacillati</taxon>
        <taxon>Actinomycetota</taxon>
        <taxon>Actinomycetes</taxon>
        <taxon>Streptosporangiales</taxon>
        <taxon>Thermomonosporaceae</taxon>
        <taxon>Actinomadura</taxon>
    </lineage>
</organism>
<gene>
    <name evidence="1" type="ORF">SAMN05443665_10572</name>
</gene>
<dbReference type="EMBL" id="FZOR01000057">
    <property type="protein sequence ID" value="SNT60368.1"/>
    <property type="molecule type" value="Genomic_DNA"/>
</dbReference>
<dbReference type="InterPro" id="IPR011990">
    <property type="entry name" value="TPR-like_helical_dom_sf"/>
</dbReference>
<dbReference type="OrthoDB" id="3475064at2"/>
<keyword evidence="2" id="KW-1185">Reference proteome</keyword>
<evidence type="ECO:0000313" key="2">
    <source>
        <dbReference type="Proteomes" id="UP000198318"/>
    </source>
</evidence>
<accession>A0A239P161</accession>